<dbReference type="RefSeq" id="WP_005986898.1">
    <property type="nucleotide sequence ID" value="NZ_AOSV01000020.1"/>
</dbReference>
<sequence>MLYAPNKAPSAKEPKPLFFPVSPFLLFSGIQATFRVYLRQNGKYVLYTREEDRLQDTHRQRLFDMGVRSVYVLSEQKEAYESYLEKHLDTFLDNETIPSEQRAETFHSLSSGIVEDFFERRLPTNAGGPIYERVQNLVRSSVRFLSKSDSLRDVSRLITHTYKTYAHCLHVFIYATAIYSTMSGMDEETLVRNGLGALLHDIGKTRIDKAVLDKPGKLTDAEWAGMRQHPMHGAAICSNLPLAGDTINCILFHHERFDGGGYPAGLVGEAIPLAVRVVTVCDVYDALTSDRAYAPAVTPFEALSIMRDQMADHFDMEIYRRLVLVLSGAKVV</sequence>
<protein>
    <submittedName>
        <fullName evidence="2">Putative domain HDIG-containing protein</fullName>
    </submittedName>
</protein>
<gene>
    <name evidence="2" type="ORF">PCS_02088</name>
</gene>
<dbReference type="Proteomes" id="UP000011922">
    <property type="component" value="Unassembled WGS sequence"/>
</dbReference>
<dbReference type="AlphaFoldDB" id="M5PT74"/>
<dbReference type="PATRIC" id="fig|1262666.3.peg.2118"/>
<dbReference type="Gene3D" id="1.10.3210.10">
    <property type="entry name" value="Hypothetical protein af1432"/>
    <property type="match status" value="1"/>
</dbReference>
<evidence type="ECO:0000313" key="2">
    <source>
        <dbReference type="EMBL" id="EMG37250.1"/>
    </source>
</evidence>
<comment type="caution">
    <text evidence="2">The sequence shown here is derived from an EMBL/GenBank/DDBJ whole genome shotgun (WGS) entry which is preliminary data.</text>
</comment>
<name>M5PT74_DESAF</name>
<accession>M5PT74</accession>
<dbReference type="PROSITE" id="PS51832">
    <property type="entry name" value="HD_GYP"/>
    <property type="match status" value="1"/>
</dbReference>
<dbReference type="CDD" id="cd00077">
    <property type="entry name" value="HDc"/>
    <property type="match status" value="1"/>
</dbReference>
<dbReference type="EMBL" id="AOSV01000020">
    <property type="protein sequence ID" value="EMG37250.1"/>
    <property type="molecule type" value="Genomic_DNA"/>
</dbReference>
<dbReference type="InterPro" id="IPR003607">
    <property type="entry name" value="HD/PDEase_dom"/>
</dbReference>
<proteinExistence type="predicted"/>
<evidence type="ECO:0000313" key="3">
    <source>
        <dbReference type="Proteomes" id="UP000011922"/>
    </source>
</evidence>
<reference evidence="2 3" key="1">
    <citation type="journal article" date="2013" name="Genome Announc.">
        <title>Draft Genome Sequence for Desulfovibrio africanus Strain PCS.</title>
        <authorList>
            <person name="Brown S.D."/>
            <person name="Utturkar S.M."/>
            <person name="Arkin A.P."/>
            <person name="Deutschbauer A.M."/>
            <person name="Elias D.A."/>
            <person name="Hazen T.C."/>
            <person name="Chakraborty R."/>
        </authorList>
    </citation>
    <scope>NUCLEOTIDE SEQUENCE [LARGE SCALE GENOMIC DNA]</scope>
    <source>
        <strain evidence="2 3">PCS</strain>
    </source>
</reference>
<evidence type="ECO:0000259" key="1">
    <source>
        <dbReference type="PROSITE" id="PS51832"/>
    </source>
</evidence>
<dbReference type="NCBIfam" id="TIGR00277">
    <property type="entry name" value="HDIG"/>
    <property type="match status" value="1"/>
</dbReference>
<dbReference type="InterPro" id="IPR006675">
    <property type="entry name" value="HDIG_dom"/>
</dbReference>
<feature type="domain" description="HD-GYP" evidence="1">
    <location>
        <begin position="142"/>
        <end position="332"/>
    </location>
</feature>
<dbReference type="SMART" id="SM00471">
    <property type="entry name" value="HDc"/>
    <property type="match status" value="1"/>
</dbReference>
<dbReference type="OrthoDB" id="9776628at2"/>
<dbReference type="PANTHER" id="PTHR43155:SF2">
    <property type="entry name" value="CYCLIC DI-GMP PHOSPHODIESTERASE PA4108"/>
    <property type="match status" value="1"/>
</dbReference>
<dbReference type="PANTHER" id="PTHR43155">
    <property type="entry name" value="CYCLIC DI-GMP PHOSPHODIESTERASE PA4108-RELATED"/>
    <property type="match status" value="1"/>
</dbReference>
<organism evidence="2 3">
    <name type="scientific">Desulfocurvibacter africanus PCS</name>
    <dbReference type="NCBI Taxonomy" id="1262666"/>
    <lineage>
        <taxon>Bacteria</taxon>
        <taxon>Pseudomonadati</taxon>
        <taxon>Thermodesulfobacteriota</taxon>
        <taxon>Desulfovibrionia</taxon>
        <taxon>Desulfovibrionales</taxon>
        <taxon>Desulfovibrionaceae</taxon>
        <taxon>Desulfocurvibacter</taxon>
    </lineage>
</organism>
<dbReference type="InterPro" id="IPR037522">
    <property type="entry name" value="HD_GYP_dom"/>
</dbReference>
<dbReference type="Pfam" id="PF13487">
    <property type="entry name" value="HD_5"/>
    <property type="match status" value="1"/>
</dbReference>
<dbReference type="SUPFAM" id="SSF109604">
    <property type="entry name" value="HD-domain/PDEase-like"/>
    <property type="match status" value="1"/>
</dbReference>